<feature type="region of interest" description="Disordered" evidence="1">
    <location>
        <begin position="1"/>
        <end position="66"/>
    </location>
</feature>
<keyword evidence="3" id="KW-1185">Reference proteome</keyword>
<feature type="compositionally biased region" description="Basic and acidic residues" evidence="1">
    <location>
        <begin position="43"/>
        <end position="66"/>
    </location>
</feature>
<protein>
    <submittedName>
        <fullName evidence="2">Uncharacterized protein</fullName>
    </submittedName>
</protein>
<evidence type="ECO:0000256" key="1">
    <source>
        <dbReference type="SAM" id="MobiDB-lite"/>
    </source>
</evidence>
<organism evidence="2 3">
    <name type="scientific">Zoarces viviparus</name>
    <name type="common">Viviparous eelpout</name>
    <name type="synonym">Blennius viviparus</name>
    <dbReference type="NCBI Taxonomy" id="48416"/>
    <lineage>
        <taxon>Eukaryota</taxon>
        <taxon>Metazoa</taxon>
        <taxon>Chordata</taxon>
        <taxon>Craniata</taxon>
        <taxon>Vertebrata</taxon>
        <taxon>Euteleostomi</taxon>
        <taxon>Actinopterygii</taxon>
        <taxon>Neopterygii</taxon>
        <taxon>Teleostei</taxon>
        <taxon>Neoteleostei</taxon>
        <taxon>Acanthomorphata</taxon>
        <taxon>Eupercaria</taxon>
        <taxon>Perciformes</taxon>
        <taxon>Cottioidei</taxon>
        <taxon>Zoarcales</taxon>
        <taxon>Zoarcidae</taxon>
        <taxon>Zoarcinae</taxon>
        <taxon>Zoarces</taxon>
    </lineage>
</organism>
<reference evidence="2 3" key="1">
    <citation type="journal article" date="2024" name="Genome Biol. Evol.">
        <title>Chromosome-level genome assembly of the viviparous eelpout Zoarces viviparus.</title>
        <authorList>
            <person name="Fuhrmann N."/>
            <person name="Brasseur M.V."/>
            <person name="Bakowski C.E."/>
            <person name="Podsiadlowski L."/>
            <person name="Prost S."/>
            <person name="Krehenwinkel H."/>
            <person name="Mayer C."/>
        </authorList>
    </citation>
    <scope>NUCLEOTIDE SEQUENCE [LARGE SCALE GENOMIC DNA]</scope>
    <source>
        <strain evidence="2">NO-MEL_2022_Ind0_liver</strain>
    </source>
</reference>
<feature type="compositionally biased region" description="Basic and acidic residues" evidence="1">
    <location>
        <begin position="1"/>
        <end position="33"/>
    </location>
</feature>
<comment type="caution">
    <text evidence="2">The sequence shown here is derived from an EMBL/GenBank/DDBJ whole genome shotgun (WGS) entry which is preliminary data.</text>
</comment>
<gene>
    <name evidence="2" type="ORF">VZT92_013773</name>
</gene>
<proteinExistence type="predicted"/>
<dbReference type="EMBL" id="JBCEZU010000111">
    <property type="protein sequence ID" value="KAK9529695.1"/>
    <property type="molecule type" value="Genomic_DNA"/>
</dbReference>
<name>A0AAW1F624_ZOAVI</name>
<accession>A0AAW1F624</accession>
<sequence>MGGDERGEKKQRGTVQEKETKGCEEVGGKERRQMGGRRRQRMKGGEERDDEKSLANKEGDGESREN</sequence>
<evidence type="ECO:0000313" key="3">
    <source>
        <dbReference type="Proteomes" id="UP001488805"/>
    </source>
</evidence>
<dbReference type="AlphaFoldDB" id="A0AAW1F624"/>
<evidence type="ECO:0000313" key="2">
    <source>
        <dbReference type="EMBL" id="KAK9529695.1"/>
    </source>
</evidence>
<dbReference type="Proteomes" id="UP001488805">
    <property type="component" value="Unassembled WGS sequence"/>
</dbReference>